<keyword evidence="1 4" id="KW-0732">Signal</keyword>
<protein>
    <recommendedName>
        <fullName evidence="7">Hemolymph juvenile hormone binding protein</fullName>
    </recommendedName>
</protein>
<dbReference type="PANTHER" id="PTHR11008">
    <property type="entry name" value="PROTEIN TAKEOUT-LIKE PROTEIN"/>
    <property type="match status" value="1"/>
</dbReference>
<evidence type="ECO:0008006" key="7">
    <source>
        <dbReference type="Google" id="ProtNLM"/>
    </source>
</evidence>
<comment type="similarity">
    <text evidence="3">Belongs to the TO family.</text>
</comment>
<dbReference type="Gene3D" id="3.15.10.30">
    <property type="entry name" value="Haemolymph juvenile hormone binding protein"/>
    <property type="match status" value="1"/>
</dbReference>
<gene>
    <name evidence="5" type="ORF">CHIRRI_LOCUS6816</name>
</gene>
<dbReference type="FunFam" id="3.15.10.30:FF:000001">
    <property type="entry name" value="Takeout-like protein 1"/>
    <property type="match status" value="1"/>
</dbReference>
<dbReference type="GO" id="GO:0005615">
    <property type="term" value="C:extracellular space"/>
    <property type="evidence" value="ECO:0007669"/>
    <property type="project" value="TreeGrafter"/>
</dbReference>
<dbReference type="Proteomes" id="UP001153620">
    <property type="component" value="Chromosome 2"/>
</dbReference>
<reference evidence="5" key="2">
    <citation type="submission" date="2022-10" db="EMBL/GenBank/DDBJ databases">
        <authorList>
            <consortium name="ENA_rothamsted_submissions"/>
            <consortium name="culmorum"/>
            <person name="King R."/>
        </authorList>
    </citation>
    <scope>NUCLEOTIDE SEQUENCE</scope>
</reference>
<evidence type="ECO:0000256" key="1">
    <source>
        <dbReference type="ARBA" id="ARBA00022729"/>
    </source>
</evidence>
<organism evidence="5 6">
    <name type="scientific">Chironomus riparius</name>
    <dbReference type="NCBI Taxonomy" id="315576"/>
    <lineage>
        <taxon>Eukaryota</taxon>
        <taxon>Metazoa</taxon>
        <taxon>Ecdysozoa</taxon>
        <taxon>Arthropoda</taxon>
        <taxon>Hexapoda</taxon>
        <taxon>Insecta</taxon>
        <taxon>Pterygota</taxon>
        <taxon>Neoptera</taxon>
        <taxon>Endopterygota</taxon>
        <taxon>Diptera</taxon>
        <taxon>Nematocera</taxon>
        <taxon>Chironomoidea</taxon>
        <taxon>Chironomidae</taxon>
        <taxon>Chironominae</taxon>
        <taxon>Chironomus</taxon>
    </lineage>
</organism>
<evidence type="ECO:0000256" key="4">
    <source>
        <dbReference type="SAM" id="SignalP"/>
    </source>
</evidence>
<reference evidence="5" key="1">
    <citation type="submission" date="2022-01" db="EMBL/GenBank/DDBJ databases">
        <authorList>
            <person name="King R."/>
        </authorList>
    </citation>
    <scope>NUCLEOTIDE SEQUENCE</scope>
</reference>
<evidence type="ECO:0000256" key="3">
    <source>
        <dbReference type="ARBA" id="ARBA00060902"/>
    </source>
</evidence>
<dbReference type="AlphaFoldDB" id="A0A9N9RUU5"/>
<name>A0A9N9RUU5_9DIPT</name>
<dbReference type="InterPro" id="IPR010562">
    <property type="entry name" value="Haemolymph_juvenile_hormone-bd"/>
</dbReference>
<dbReference type="InterPro" id="IPR038606">
    <property type="entry name" value="To_sf"/>
</dbReference>
<evidence type="ECO:0000313" key="5">
    <source>
        <dbReference type="EMBL" id="CAG9803921.1"/>
    </source>
</evidence>
<accession>A0A9N9RUU5</accession>
<dbReference type="PANTHER" id="PTHR11008:SF33">
    <property type="entry name" value="PROTEIN TAKEOUT"/>
    <property type="match status" value="1"/>
</dbReference>
<dbReference type="OrthoDB" id="8185598at2759"/>
<feature type="chain" id="PRO_5040432345" description="Hemolymph juvenile hormone binding protein" evidence="4">
    <location>
        <begin position="19"/>
        <end position="255"/>
    </location>
</feature>
<dbReference type="Pfam" id="PF06585">
    <property type="entry name" value="JHBP"/>
    <property type="match status" value="1"/>
</dbReference>
<proteinExistence type="inferred from homology"/>
<evidence type="ECO:0000256" key="2">
    <source>
        <dbReference type="ARBA" id="ARBA00023108"/>
    </source>
</evidence>
<evidence type="ECO:0000313" key="6">
    <source>
        <dbReference type="Proteomes" id="UP001153620"/>
    </source>
</evidence>
<sequence>MRKLIIVLSVCLIKVTLAQELSISNRQLNDNLHWIKPCDHQDPNRNNCFRDLLQSIVAKIIRGIPEVDIQPFDPLALNEIKVHRTAGQIITLEGGFDNVKVYGASNATIPQAYFNMQKKMLNFKMEIPKLRLSSSYRLKGNILLLPIVGNGNVNILLKNVKTTIYTKFSVKNLPEEAINLEVMRVVLDIEKLRIHLDNLFNGNKELEASFLMLLNQNSKEIFAELKTDLQYELAKIFIEIWNSVFNKIPLKHMLT</sequence>
<keyword evidence="6" id="KW-1185">Reference proteome</keyword>
<dbReference type="EMBL" id="OU895878">
    <property type="protein sequence ID" value="CAG9803921.1"/>
    <property type="molecule type" value="Genomic_DNA"/>
</dbReference>
<feature type="signal peptide" evidence="4">
    <location>
        <begin position="1"/>
        <end position="18"/>
    </location>
</feature>
<keyword evidence="2" id="KW-0090">Biological rhythms</keyword>
<dbReference type="SMART" id="SM00700">
    <property type="entry name" value="JHBP"/>
    <property type="match status" value="1"/>
</dbReference>
<dbReference type="GO" id="GO:0007623">
    <property type="term" value="P:circadian rhythm"/>
    <property type="evidence" value="ECO:0007669"/>
    <property type="project" value="UniProtKB-ARBA"/>
</dbReference>